<sequence>MDDLASKIFDLDNYDEFINAFKKDRYNCFIKLFMSGKLDVNFRIRFIKDLQTQNNNLLKTFIDVFGKHTLDKFNVYINVSSYIRIKKMKI</sequence>
<comment type="caution">
    <text evidence="1">The sequence shown here is derived from an EMBL/GenBank/DDBJ whole genome shotgun (WGS) entry which is preliminary data.</text>
</comment>
<proteinExistence type="predicted"/>
<accession>A0A6V7WRQ7</accession>
<evidence type="ECO:0000313" key="1">
    <source>
        <dbReference type="EMBL" id="CAD2189728.1"/>
    </source>
</evidence>
<evidence type="ECO:0000313" key="2">
    <source>
        <dbReference type="Proteomes" id="UP000580250"/>
    </source>
</evidence>
<dbReference type="Proteomes" id="UP000580250">
    <property type="component" value="Unassembled WGS sequence"/>
</dbReference>
<reference evidence="1 2" key="1">
    <citation type="submission" date="2020-08" db="EMBL/GenBank/DDBJ databases">
        <authorList>
            <person name="Koutsovoulos G."/>
            <person name="Danchin GJ E."/>
        </authorList>
    </citation>
    <scope>NUCLEOTIDE SEQUENCE [LARGE SCALE GENOMIC DNA]</scope>
</reference>
<dbReference type="AlphaFoldDB" id="A0A6V7WRQ7"/>
<protein>
    <submittedName>
        <fullName evidence="1">Uncharacterized protein</fullName>
    </submittedName>
</protein>
<name>A0A6V7WRQ7_MELEN</name>
<gene>
    <name evidence="1" type="ORF">MENT_LOCUS42467</name>
</gene>
<dbReference type="EMBL" id="CAJEWN010000767">
    <property type="protein sequence ID" value="CAD2189728.1"/>
    <property type="molecule type" value="Genomic_DNA"/>
</dbReference>
<organism evidence="1 2">
    <name type="scientific">Meloidogyne enterolobii</name>
    <name type="common">Root-knot nematode worm</name>
    <name type="synonym">Meloidogyne mayaguensis</name>
    <dbReference type="NCBI Taxonomy" id="390850"/>
    <lineage>
        <taxon>Eukaryota</taxon>
        <taxon>Metazoa</taxon>
        <taxon>Ecdysozoa</taxon>
        <taxon>Nematoda</taxon>
        <taxon>Chromadorea</taxon>
        <taxon>Rhabditida</taxon>
        <taxon>Tylenchina</taxon>
        <taxon>Tylenchomorpha</taxon>
        <taxon>Tylenchoidea</taxon>
        <taxon>Meloidogynidae</taxon>
        <taxon>Meloidogyninae</taxon>
        <taxon>Meloidogyne</taxon>
    </lineage>
</organism>